<keyword evidence="1" id="KW-1133">Transmembrane helix</keyword>
<feature type="domain" description="Multidrug resistance protein MdtA-like barrel-sandwich hybrid" evidence="2">
    <location>
        <begin position="74"/>
        <end position="135"/>
    </location>
</feature>
<name>A0A7Y2Q136_9MICO</name>
<organism evidence="3 4">
    <name type="scientific">Microbacterium ulmi</name>
    <dbReference type="NCBI Taxonomy" id="179095"/>
    <lineage>
        <taxon>Bacteria</taxon>
        <taxon>Bacillati</taxon>
        <taxon>Actinomycetota</taxon>
        <taxon>Actinomycetes</taxon>
        <taxon>Micrococcales</taxon>
        <taxon>Microbacteriaceae</taxon>
        <taxon>Microbacterium</taxon>
    </lineage>
</organism>
<dbReference type="RefSeq" id="WP_167039005.1">
    <property type="nucleotide sequence ID" value="NZ_BAAANA010000001.1"/>
</dbReference>
<dbReference type="Gene3D" id="2.40.420.20">
    <property type="match status" value="1"/>
</dbReference>
<gene>
    <name evidence="3" type="ORF">HLA99_14145</name>
</gene>
<dbReference type="EMBL" id="JABEMB010000028">
    <property type="protein sequence ID" value="NNH04988.1"/>
    <property type="molecule type" value="Genomic_DNA"/>
</dbReference>
<evidence type="ECO:0000259" key="2">
    <source>
        <dbReference type="Pfam" id="PF25917"/>
    </source>
</evidence>
<dbReference type="InterPro" id="IPR058625">
    <property type="entry name" value="MdtA-like_BSH"/>
</dbReference>
<accession>A0A7Y2Q136</accession>
<feature type="transmembrane region" description="Helical" evidence="1">
    <location>
        <begin position="7"/>
        <end position="31"/>
    </location>
</feature>
<evidence type="ECO:0000313" key="3">
    <source>
        <dbReference type="EMBL" id="NNH04988.1"/>
    </source>
</evidence>
<dbReference type="GO" id="GO:1990281">
    <property type="term" value="C:efflux pump complex"/>
    <property type="evidence" value="ECO:0007669"/>
    <property type="project" value="TreeGrafter"/>
</dbReference>
<evidence type="ECO:0000313" key="4">
    <source>
        <dbReference type="Proteomes" id="UP000543598"/>
    </source>
</evidence>
<comment type="caution">
    <text evidence="3">The sequence shown here is derived from an EMBL/GenBank/DDBJ whole genome shotgun (WGS) entry which is preliminary data.</text>
</comment>
<keyword evidence="1" id="KW-0812">Transmembrane</keyword>
<dbReference type="Proteomes" id="UP000543598">
    <property type="component" value="Unassembled WGS sequence"/>
</dbReference>
<protein>
    <submittedName>
        <fullName evidence="3">Biotin/lipoyl-binding protein</fullName>
    </submittedName>
</protein>
<proteinExistence type="predicted"/>
<keyword evidence="4" id="KW-1185">Reference proteome</keyword>
<sequence>MVVWRRWIFPILMVLVFGAIAAALVKIAFFADPPEAALEPTARIADTVVAVERGEVVNALSLTGTIARDESFPIRSEIDGTVTAVHVGEGQSVAAGQALFTITQTYPVKKFDVVAPEAGDVSELAVVKGQATAVGAELVKLTPARFHVLSTVEPVQLYRLLNAPSEASVSIQGGPAPFTCTGLKVQVADDGTTSVRCAVPAEQVVFAGLQAQLDINIGTVSDALVVPTTAVKGGAESGIVWVDAGDGAEPVERTIALGVSDGTVVQVTEGLEEGEQIRQFVPGLAAANEPVCYDDGMGGQYCEPQGWSW</sequence>
<dbReference type="SUPFAM" id="SSF51230">
    <property type="entry name" value="Single hybrid motif"/>
    <property type="match status" value="1"/>
</dbReference>
<evidence type="ECO:0000256" key="1">
    <source>
        <dbReference type="SAM" id="Phobius"/>
    </source>
</evidence>
<dbReference type="AlphaFoldDB" id="A0A7Y2Q136"/>
<dbReference type="PANTHER" id="PTHR30469:SF15">
    <property type="entry name" value="HLYD FAMILY OF SECRETION PROTEINS"/>
    <property type="match status" value="1"/>
</dbReference>
<keyword evidence="1" id="KW-0472">Membrane</keyword>
<dbReference type="PANTHER" id="PTHR30469">
    <property type="entry name" value="MULTIDRUG RESISTANCE PROTEIN MDTA"/>
    <property type="match status" value="1"/>
</dbReference>
<dbReference type="Pfam" id="PF25917">
    <property type="entry name" value="BSH_RND"/>
    <property type="match status" value="1"/>
</dbReference>
<dbReference type="InterPro" id="IPR011053">
    <property type="entry name" value="Single_hybrid_motif"/>
</dbReference>
<reference evidence="3 4" key="1">
    <citation type="submission" date="2020-05" db="EMBL/GenBank/DDBJ databases">
        <title>MicrobeNet Type strains.</title>
        <authorList>
            <person name="Nicholson A.C."/>
        </authorList>
    </citation>
    <scope>NUCLEOTIDE SEQUENCE [LARGE SCALE GENOMIC DNA]</scope>
    <source>
        <strain evidence="3 4">JCM 14282</strain>
    </source>
</reference>
<dbReference type="Gene3D" id="2.40.50.100">
    <property type="match status" value="1"/>
</dbReference>
<dbReference type="GO" id="GO:0015562">
    <property type="term" value="F:efflux transmembrane transporter activity"/>
    <property type="evidence" value="ECO:0007669"/>
    <property type="project" value="TreeGrafter"/>
</dbReference>